<name>A0A4Q7ZAM2_9GAMM</name>
<keyword evidence="9" id="KW-1185">Reference proteome</keyword>
<feature type="transmembrane region" description="Helical" evidence="7">
    <location>
        <begin position="62"/>
        <end position="86"/>
    </location>
</feature>
<keyword evidence="3" id="KW-1003">Cell membrane</keyword>
<sequence>MNSWLSLKNRLDERMDQTTAPLGLLLLRLWLAQEFIQAGWIKLSGGLSAPDWFRELSFPMPVSWLSADLNWITAGVLETGLGLLLLAGLFGRLAALGLLFVTWVAVYSVHFDLGWVGWNQIETDDGQGFKVPLMIALMLFALLAKGMGAWSADAWLAKRGRAPG</sequence>
<dbReference type="Proteomes" id="UP000292423">
    <property type="component" value="Unassembled WGS sequence"/>
</dbReference>
<evidence type="ECO:0000256" key="5">
    <source>
        <dbReference type="ARBA" id="ARBA00022989"/>
    </source>
</evidence>
<evidence type="ECO:0000256" key="7">
    <source>
        <dbReference type="SAM" id="Phobius"/>
    </source>
</evidence>
<reference evidence="8 9" key="1">
    <citation type="submission" date="2019-02" db="EMBL/GenBank/DDBJ databases">
        <title>Genomic Encyclopedia of Type Strains, Phase IV (KMG-IV): sequencing the most valuable type-strain genomes for metagenomic binning, comparative biology and taxonomic classification.</title>
        <authorList>
            <person name="Goeker M."/>
        </authorList>
    </citation>
    <scope>NUCLEOTIDE SEQUENCE [LARGE SCALE GENOMIC DNA]</scope>
    <source>
        <strain evidence="8 9">DSM 105135</strain>
    </source>
</reference>
<feature type="transmembrane region" description="Helical" evidence="7">
    <location>
        <begin position="131"/>
        <end position="152"/>
    </location>
</feature>
<keyword evidence="4 7" id="KW-0812">Transmembrane</keyword>
<comment type="similarity">
    <text evidence="2">Belongs to the DoxX family.</text>
</comment>
<accession>A0A4Q7ZAM2</accession>
<comment type="subcellular location">
    <subcellularLocation>
        <location evidence="1">Cell membrane</location>
        <topology evidence="1">Multi-pass membrane protein</topology>
    </subcellularLocation>
</comment>
<proteinExistence type="inferred from homology"/>
<evidence type="ECO:0000256" key="2">
    <source>
        <dbReference type="ARBA" id="ARBA00006679"/>
    </source>
</evidence>
<evidence type="ECO:0000256" key="4">
    <source>
        <dbReference type="ARBA" id="ARBA00022692"/>
    </source>
</evidence>
<dbReference type="InterPro" id="IPR032808">
    <property type="entry name" value="DoxX"/>
</dbReference>
<comment type="caution">
    <text evidence="8">The sequence shown here is derived from an EMBL/GenBank/DDBJ whole genome shotgun (WGS) entry which is preliminary data.</text>
</comment>
<feature type="transmembrane region" description="Helical" evidence="7">
    <location>
        <begin position="93"/>
        <end position="111"/>
    </location>
</feature>
<dbReference type="InterPro" id="IPR051907">
    <property type="entry name" value="DoxX-like_oxidoreductase"/>
</dbReference>
<evidence type="ECO:0000313" key="8">
    <source>
        <dbReference type="EMBL" id="RZU47174.1"/>
    </source>
</evidence>
<dbReference type="PANTHER" id="PTHR33452">
    <property type="entry name" value="OXIDOREDUCTASE CATD-RELATED"/>
    <property type="match status" value="1"/>
</dbReference>
<evidence type="ECO:0000313" key="9">
    <source>
        <dbReference type="Proteomes" id="UP000292423"/>
    </source>
</evidence>
<organism evidence="8 9">
    <name type="scientific">Fluviicoccus keumensis</name>
    <dbReference type="NCBI Taxonomy" id="1435465"/>
    <lineage>
        <taxon>Bacteria</taxon>
        <taxon>Pseudomonadati</taxon>
        <taxon>Pseudomonadota</taxon>
        <taxon>Gammaproteobacteria</taxon>
        <taxon>Moraxellales</taxon>
        <taxon>Moraxellaceae</taxon>
        <taxon>Fluviicoccus</taxon>
    </lineage>
</organism>
<keyword evidence="5 7" id="KW-1133">Transmembrane helix</keyword>
<dbReference type="Pfam" id="PF07681">
    <property type="entry name" value="DoxX"/>
    <property type="match status" value="1"/>
</dbReference>
<evidence type="ECO:0000256" key="1">
    <source>
        <dbReference type="ARBA" id="ARBA00004651"/>
    </source>
</evidence>
<dbReference type="PANTHER" id="PTHR33452:SF7">
    <property type="entry name" value="DOXX FAMILY PROTEIN"/>
    <property type="match status" value="1"/>
</dbReference>
<gene>
    <name evidence="8" type="ORF">EV700_1568</name>
</gene>
<dbReference type="AlphaFoldDB" id="A0A4Q7ZAM2"/>
<protein>
    <submittedName>
        <fullName evidence="8">Putative oxidoreductase</fullName>
    </submittedName>
</protein>
<dbReference type="EMBL" id="SHKX01000011">
    <property type="protein sequence ID" value="RZU47174.1"/>
    <property type="molecule type" value="Genomic_DNA"/>
</dbReference>
<evidence type="ECO:0000256" key="3">
    <source>
        <dbReference type="ARBA" id="ARBA00022475"/>
    </source>
</evidence>
<keyword evidence="6 7" id="KW-0472">Membrane</keyword>
<evidence type="ECO:0000256" key="6">
    <source>
        <dbReference type="ARBA" id="ARBA00023136"/>
    </source>
</evidence>
<dbReference type="GO" id="GO:0005886">
    <property type="term" value="C:plasma membrane"/>
    <property type="evidence" value="ECO:0007669"/>
    <property type="project" value="UniProtKB-SubCell"/>
</dbReference>